<evidence type="ECO:0000313" key="1">
    <source>
        <dbReference type="EMBL" id="AVG23864.1"/>
    </source>
</evidence>
<dbReference type="RefSeq" id="WP_104913417.1">
    <property type="nucleotide sequence ID" value="NZ_CP026923.1"/>
</dbReference>
<evidence type="ECO:0000313" key="2">
    <source>
        <dbReference type="Proteomes" id="UP000243077"/>
    </source>
</evidence>
<dbReference type="InterPro" id="IPR009784">
    <property type="entry name" value="DUF1349"/>
</dbReference>
<accession>A0A2L2BQD0</accession>
<organism evidence="1 2">
    <name type="scientific">Pontimonas salivibrio</name>
    <dbReference type="NCBI Taxonomy" id="1159327"/>
    <lineage>
        <taxon>Bacteria</taxon>
        <taxon>Bacillati</taxon>
        <taxon>Actinomycetota</taxon>
        <taxon>Actinomycetes</taxon>
        <taxon>Micrococcales</taxon>
        <taxon>Microbacteriaceae</taxon>
        <taxon>Pontimonas</taxon>
    </lineage>
</organism>
<gene>
    <name evidence="1" type="ORF">C3B54_11891</name>
</gene>
<dbReference type="SUPFAM" id="SSF49899">
    <property type="entry name" value="Concanavalin A-like lectins/glucanases"/>
    <property type="match status" value="1"/>
</dbReference>
<dbReference type="Proteomes" id="UP000243077">
    <property type="component" value="Chromosome"/>
</dbReference>
<dbReference type="EMBL" id="CP026923">
    <property type="protein sequence ID" value="AVG23864.1"/>
    <property type="molecule type" value="Genomic_DNA"/>
</dbReference>
<dbReference type="InterPro" id="IPR013320">
    <property type="entry name" value="ConA-like_dom_sf"/>
</dbReference>
<protein>
    <submittedName>
        <fullName evidence="1">DUF1349-like protein</fullName>
    </submittedName>
</protein>
<dbReference type="KEGG" id="psai:C3B54_11891"/>
<sequence length="195" mass="21360">METIPWDAGSWRNPPSDAAVDRDALKVRTKEATDMWRHTSYGFVHDSGHALLAPLPDGQAMECDVEARYEKQFDQAGLIVFSAPTHWIKCGIEFADGSAQLGAVVTSEVSDWSAAPVPHWSEGITRFRVSRMGDALTIRAKRPGEPWQLVRLAPIESSRQWWAGPYAASPTRAGLEVSFSQLSLGAADSALHGED</sequence>
<proteinExistence type="predicted"/>
<dbReference type="Pfam" id="PF07081">
    <property type="entry name" value="DUF1349"/>
    <property type="match status" value="1"/>
</dbReference>
<dbReference type="AlphaFoldDB" id="A0A2L2BQD0"/>
<dbReference type="Gene3D" id="2.60.120.200">
    <property type="match status" value="1"/>
</dbReference>
<name>A0A2L2BQD0_9MICO</name>
<reference evidence="1 2" key="1">
    <citation type="submission" date="2018-02" db="EMBL/GenBank/DDBJ databases">
        <title>Complete genome of the streamlined marine actinobacterium Pontimonas salivibrio CL-TW6 adapted to coastal planktonic lifestype.</title>
        <authorList>
            <person name="Cho B.C."/>
            <person name="Hardies S.C."/>
            <person name="Jang G.I."/>
            <person name="Hwang C.Y."/>
        </authorList>
    </citation>
    <scope>NUCLEOTIDE SEQUENCE [LARGE SCALE GENOMIC DNA]</scope>
    <source>
        <strain evidence="1 2">CL-TW6</strain>
    </source>
</reference>
<dbReference type="PANTHER" id="PTHR35332">
    <property type="entry name" value="REGULATION OF ENOLASE PROTEIN 1"/>
    <property type="match status" value="1"/>
</dbReference>
<dbReference type="PANTHER" id="PTHR35332:SF2">
    <property type="entry name" value="REGULATION OF ENOLASE PROTEIN 1"/>
    <property type="match status" value="1"/>
</dbReference>
<dbReference type="OrthoDB" id="9814707at2"/>
<keyword evidence="2" id="KW-1185">Reference proteome</keyword>